<evidence type="ECO:0000256" key="1">
    <source>
        <dbReference type="SAM" id="Phobius"/>
    </source>
</evidence>
<feature type="transmembrane region" description="Helical" evidence="1">
    <location>
        <begin position="235"/>
        <end position="258"/>
    </location>
</feature>
<evidence type="ECO:0000313" key="3">
    <source>
        <dbReference type="Proteomes" id="UP000248987"/>
    </source>
</evidence>
<dbReference type="InterPro" id="IPR018750">
    <property type="entry name" value="DUF2306_membrane"/>
</dbReference>
<proteinExistence type="predicted"/>
<dbReference type="EMBL" id="QLLQ01000004">
    <property type="protein sequence ID" value="RAJ25128.1"/>
    <property type="molecule type" value="Genomic_DNA"/>
</dbReference>
<reference evidence="2 3" key="1">
    <citation type="submission" date="2018-06" db="EMBL/GenBank/DDBJ databases">
        <title>Genomic Encyclopedia of Archaeal and Bacterial Type Strains, Phase II (KMG-II): from individual species to whole genera.</title>
        <authorList>
            <person name="Goeker M."/>
        </authorList>
    </citation>
    <scope>NUCLEOTIDE SEQUENCE [LARGE SCALE GENOMIC DNA]</scope>
    <source>
        <strain evidence="2 3">DSM 12408</strain>
    </source>
</reference>
<evidence type="ECO:0000313" key="2">
    <source>
        <dbReference type="EMBL" id="RAJ25128.1"/>
    </source>
</evidence>
<dbReference type="RefSeq" id="WP_066438987.1">
    <property type="nucleotide sequence ID" value="NZ_LZRN01000085.1"/>
</dbReference>
<sequence>MKKSIKSKSQIYLNSVVISWFSVAVVSQIIFATYVILFYGKATLSGHSEYWNKILPHGYVNGEVIGNLVVGLHLFLAAVIIVGGPLQLITKIRNRFRKFHRWNGRIFIFTAYVLSITGLTMVWGRGAVGGLAQHISISINAILIIIAATMTIFFAVRRNIKIHSSWAIRLYLLVNGVWFFRVGLFFWLFVNNGPYGYDPKTFQGPFLTFLSISQYSIPLILFELYLFAKRKNIAILNYSASFILFLFILIIAIGSYSISTSLWFPMMAE</sequence>
<protein>
    <submittedName>
        <fullName evidence="2">Putative membrane protein DUF2306</fullName>
    </submittedName>
</protein>
<dbReference type="AlphaFoldDB" id="A0A1A7QL25"/>
<feature type="transmembrane region" description="Helical" evidence="1">
    <location>
        <begin position="209"/>
        <end position="228"/>
    </location>
</feature>
<feature type="transmembrane region" description="Helical" evidence="1">
    <location>
        <begin position="168"/>
        <end position="189"/>
    </location>
</feature>
<keyword evidence="1" id="KW-1133">Transmembrane helix</keyword>
<dbReference type="STRING" id="49280.A9996_18855"/>
<feature type="transmembrane region" description="Helical" evidence="1">
    <location>
        <begin position="135"/>
        <end position="156"/>
    </location>
</feature>
<dbReference type="OrthoDB" id="6385003at2"/>
<feature type="transmembrane region" description="Helical" evidence="1">
    <location>
        <begin position="64"/>
        <end position="86"/>
    </location>
</feature>
<keyword evidence="1" id="KW-0472">Membrane</keyword>
<dbReference type="Proteomes" id="UP000248987">
    <property type="component" value="Unassembled WGS sequence"/>
</dbReference>
<gene>
    <name evidence="2" type="ORF">LX77_01429</name>
</gene>
<keyword evidence="1" id="KW-0812">Transmembrane</keyword>
<dbReference type="Pfam" id="PF10067">
    <property type="entry name" value="DUF2306"/>
    <property type="match status" value="1"/>
</dbReference>
<accession>A0A1A7QL25</accession>
<keyword evidence="3" id="KW-1185">Reference proteome</keyword>
<feature type="transmembrane region" description="Helical" evidence="1">
    <location>
        <begin position="12"/>
        <end position="39"/>
    </location>
</feature>
<feature type="transmembrane region" description="Helical" evidence="1">
    <location>
        <begin position="106"/>
        <end position="123"/>
    </location>
</feature>
<name>A0A1A7QL25_9FLAO</name>
<comment type="caution">
    <text evidence="2">The sequence shown here is derived from an EMBL/GenBank/DDBJ whole genome shotgun (WGS) entry which is preliminary data.</text>
</comment>
<organism evidence="2 3">
    <name type="scientific">Gelidibacter algens</name>
    <dbReference type="NCBI Taxonomy" id="49280"/>
    <lineage>
        <taxon>Bacteria</taxon>
        <taxon>Pseudomonadati</taxon>
        <taxon>Bacteroidota</taxon>
        <taxon>Flavobacteriia</taxon>
        <taxon>Flavobacteriales</taxon>
        <taxon>Flavobacteriaceae</taxon>
        <taxon>Gelidibacter</taxon>
    </lineage>
</organism>